<name>A0AAE0A1B5_9ROSI</name>
<dbReference type="InterPro" id="IPR027417">
    <property type="entry name" value="P-loop_NTPase"/>
</dbReference>
<dbReference type="PANTHER" id="PTHR33463:SF135">
    <property type="entry name" value="RESISTANCE PROTEIN RPS2, PUTATIVE-RELATED"/>
    <property type="match status" value="1"/>
</dbReference>
<reference evidence="5" key="1">
    <citation type="journal article" date="2023" name="Plant J.">
        <title>Genome sequences and population genomics provide insights into the demographic history, inbreeding, and mutation load of two 'living fossil' tree species of Dipteronia.</title>
        <authorList>
            <person name="Feng Y."/>
            <person name="Comes H.P."/>
            <person name="Chen J."/>
            <person name="Zhu S."/>
            <person name="Lu R."/>
            <person name="Zhang X."/>
            <person name="Li P."/>
            <person name="Qiu J."/>
            <person name="Olsen K.M."/>
            <person name="Qiu Y."/>
        </authorList>
    </citation>
    <scope>NUCLEOTIDE SEQUENCE</scope>
    <source>
        <strain evidence="5">NBL</strain>
    </source>
</reference>
<dbReference type="InterPro" id="IPR002182">
    <property type="entry name" value="NB-ARC"/>
</dbReference>
<dbReference type="AlphaFoldDB" id="A0AAE0A1B5"/>
<protein>
    <recommendedName>
        <fullName evidence="4">NB-ARC domain-containing protein</fullName>
    </recommendedName>
</protein>
<sequence>MEFASNILGSILSKAGEYLVVPIAQEVGYIFCFKSIVEEFQKQDTNLRLAQEHVQRQVDTATRNTEEIVTDVQNWLTDVRRLEDEIKANESRLNGWCPHWGCRYKSSRRVAKKTSIMLQLRDDASKLNNISHPTKFAFDGMIEALKDDERKIIGLYGMGGVGKTTLAKVVGNTTKEHKMFNEVVMVVVSQTLNVMNIQDQIADSLSMKLEEKSEQGRAKRLCLRLKGENKILLILDDVWTKLDLTAIGIAFGDDHMGCKILITTSVKQSVGNHSPTLDGIAKEVVDECNGLPLAIVTVGSLRREKDVDEWKVVCQKLRNSKLDDIENVDVDVYACLKLSYDYLKGDEILLCSLFPEDHKIELEELVRYGLGLGLYQDADSIEEARIQLRVTINTLKAYCLLLDDGEGRFVKMHDVVRDVALWITSKGDNVFMVKTGRSLREWPKLEGLETCTAISLIDNNIQVLSNGLICPKLEILLLCSGYNYPTNIKVSDGFFKE</sequence>
<proteinExistence type="predicted"/>
<keyword evidence="1" id="KW-0547">Nucleotide-binding</keyword>
<keyword evidence="2" id="KW-0611">Plant defense</keyword>
<dbReference type="Gene3D" id="3.40.50.300">
    <property type="entry name" value="P-loop containing nucleotide triphosphate hydrolases"/>
    <property type="match status" value="1"/>
</dbReference>
<evidence type="ECO:0000256" key="1">
    <source>
        <dbReference type="ARBA" id="ARBA00022741"/>
    </source>
</evidence>
<dbReference type="Pfam" id="PF00931">
    <property type="entry name" value="NB-ARC"/>
    <property type="match status" value="1"/>
</dbReference>
<feature type="domain" description="NB-ARC" evidence="4">
    <location>
        <begin position="141"/>
        <end position="273"/>
    </location>
</feature>
<gene>
    <name evidence="5" type="ORF">Dsin_022388</name>
</gene>
<dbReference type="GO" id="GO:0006952">
    <property type="term" value="P:defense response"/>
    <property type="evidence" value="ECO:0007669"/>
    <property type="project" value="UniProtKB-KW"/>
</dbReference>
<evidence type="ECO:0000313" key="5">
    <source>
        <dbReference type="EMBL" id="KAK3198973.1"/>
    </source>
</evidence>
<dbReference type="EMBL" id="JANJYJ010000007">
    <property type="protein sequence ID" value="KAK3198973.1"/>
    <property type="molecule type" value="Genomic_DNA"/>
</dbReference>
<dbReference type="Proteomes" id="UP001281410">
    <property type="component" value="Unassembled WGS sequence"/>
</dbReference>
<dbReference type="InterPro" id="IPR042197">
    <property type="entry name" value="Apaf_helical"/>
</dbReference>
<comment type="caution">
    <text evidence="5">The sequence shown here is derived from an EMBL/GenBank/DDBJ whole genome shotgun (WGS) entry which is preliminary data.</text>
</comment>
<dbReference type="PRINTS" id="PR00364">
    <property type="entry name" value="DISEASERSIST"/>
</dbReference>
<evidence type="ECO:0000259" key="4">
    <source>
        <dbReference type="Pfam" id="PF00931"/>
    </source>
</evidence>
<dbReference type="PANTHER" id="PTHR33463">
    <property type="entry name" value="NB-ARC DOMAIN-CONTAINING PROTEIN-RELATED"/>
    <property type="match status" value="1"/>
</dbReference>
<dbReference type="GO" id="GO:0005524">
    <property type="term" value="F:ATP binding"/>
    <property type="evidence" value="ECO:0007669"/>
    <property type="project" value="UniProtKB-KW"/>
</dbReference>
<evidence type="ECO:0000256" key="2">
    <source>
        <dbReference type="ARBA" id="ARBA00022821"/>
    </source>
</evidence>
<dbReference type="SUPFAM" id="SSF52540">
    <property type="entry name" value="P-loop containing nucleoside triphosphate hydrolases"/>
    <property type="match status" value="1"/>
</dbReference>
<dbReference type="InterPro" id="IPR050905">
    <property type="entry name" value="Plant_NBS-LRR"/>
</dbReference>
<organism evidence="5 6">
    <name type="scientific">Dipteronia sinensis</name>
    <dbReference type="NCBI Taxonomy" id="43782"/>
    <lineage>
        <taxon>Eukaryota</taxon>
        <taxon>Viridiplantae</taxon>
        <taxon>Streptophyta</taxon>
        <taxon>Embryophyta</taxon>
        <taxon>Tracheophyta</taxon>
        <taxon>Spermatophyta</taxon>
        <taxon>Magnoliopsida</taxon>
        <taxon>eudicotyledons</taxon>
        <taxon>Gunneridae</taxon>
        <taxon>Pentapetalae</taxon>
        <taxon>rosids</taxon>
        <taxon>malvids</taxon>
        <taxon>Sapindales</taxon>
        <taxon>Sapindaceae</taxon>
        <taxon>Hippocastanoideae</taxon>
        <taxon>Acereae</taxon>
        <taxon>Dipteronia</taxon>
    </lineage>
</organism>
<dbReference type="FunFam" id="3.40.50.300:FF:001091">
    <property type="entry name" value="Probable disease resistance protein At1g61300"/>
    <property type="match status" value="1"/>
</dbReference>
<evidence type="ECO:0000256" key="3">
    <source>
        <dbReference type="ARBA" id="ARBA00022840"/>
    </source>
</evidence>
<keyword evidence="3" id="KW-0067">ATP-binding</keyword>
<dbReference type="Gene3D" id="1.10.8.430">
    <property type="entry name" value="Helical domain of apoptotic protease-activating factors"/>
    <property type="match status" value="1"/>
</dbReference>
<accession>A0AAE0A1B5</accession>
<evidence type="ECO:0000313" key="6">
    <source>
        <dbReference type="Proteomes" id="UP001281410"/>
    </source>
</evidence>
<keyword evidence="6" id="KW-1185">Reference proteome</keyword>
<dbReference type="GO" id="GO:0043531">
    <property type="term" value="F:ADP binding"/>
    <property type="evidence" value="ECO:0007669"/>
    <property type="project" value="InterPro"/>
</dbReference>